<evidence type="ECO:0000256" key="3">
    <source>
        <dbReference type="PROSITE-ProRule" id="PRU00679"/>
    </source>
</evidence>
<dbReference type="PROSITE" id="PS51347">
    <property type="entry name" value="PHOSPHOTRIESTERASE_2"/>
    <property type="match status" value="1"/>
</dbReference>
<evidence type="ECO:0000256" key="1">
    <source>
        <dbReference type="ARBA" id="ARBA00022723"/>
    </source>
</evidence>
<dbReference type="PANTHER" id="PTHR10819:SF3">
    <property type="entry name" value="PHOSPHOTRIESTERASE-RELATED PROTEIN"/>
    <property type="match status" value="1"/>
</dbReference>
<dbReference type="RefSeq" id="WP_201882171.1">
    <property type="nucleotide sequence ID" value="NZ_JAERRF010000037.1"/>
</dbReference>
<proteinExistence type="inferred from homology"/>
<dbReference type="InterPro" id="IPR001559">
    <property type="entry name" value="Phosphotriesterase"/>
</dbReference>
<organism evidence="4 5">
    <name type="scientific">Streptomyces coffeae</name>
    <dbReference type="NCBI Taxonomy" id="621382"/>
    <lineage>
        <taxon>Bacteria</taxon>
        <taxon>Bacillati</taxon>
        <taxon>Actinomycetota</taxon>
        <taxon>Actinomycetes</taxon>
        <taxon>Kitasatosporales</taxon>
        <taxon>Streptomycetaceae</taxon>
        <taxon>Streptomyces</taxon>
    </lineage>
</organism>
<keyword evidence="2" id="KW-0378">Hydrolase</keyword>
<comment type="similarity">
    <text evidence="3">Belongs to the metallo-dependent hydrolases superfamily. Phosphotriesterase family.</text>
</comment>
<accession>A0ABS1NQ21</accession>
<dbReference type="InterPro" id="IPR032466">
    <property type="entry name" value="Metal_Hydrolase"/>
</dbReference>
<comment type="caution">
    <text evidence="3">Lacks conserved residue(s) required for the propagation of feature annotation.</text>
</comment>
<dbReference type="SUPFAM" id="SSF51556">
    <property type="entry name" value="Metallo-dependent hydrolases"/>
    <property type="match status" value="1"/>
</dbReference>
<keyword evidence="5" id="KW-1185">Reference proteome</keyword>
<evidence type="ECO:0000313" key="4">
    <source>
        <dbReference type="EMBL" id="MBL1102060.1"/>
    </source>
</evidence>
<gene>
    <name evidence="4" type="ORF">JK363_36655</name>
</gene>
<evidence type="ECO:0000313" key="5">
    <source>
        <dbReference type="Proteomes" id="UP000634229"/>
    </source>
</evidence>
<dbReference type="Proteomes" id="UP000634229">
    <property type="component" value="Unassembled WGS sequence"/>
</dbReference>
<dbReference type="PANTHER" id="PTHR10819">
    <property type="entry name" value="PHOSPHOTRIESTERASE-RELATED"/>
    <property type="match status" value="1"/>
</dbReference>
<name>A0ABS1NQ21_9ACTN</name>
<dbReference type="Pfam" id="PF02126">
    <property type="entry name" value="PTE"/>
    <property type="match status" value="1"/>
</dbReference>
<dbReference type="Gene3D" id="3.20.20.140">
    <property type="entry name" value="Metal-dependent hydrolases"/>
    <property type="match status" value="1"/>
</dbReference>
<sequence length="97" mass="10250">MSATAGVRVGLIGEVGCDKWYISAAEERSLRAAARAQRATGAAIYTHAAHWPVGPLQLDLLLSEGADPIRIAIGHCDTVTVPDYAFRVAERGAYVGV</sequence>
<protein>
    <submittedName>
        <fullName evidence="4">Uncharacterized protein</fullName>
    </submittedName>
</protein>
<evidence type="ECO:0000256" key="2">
    <source>
        <dbReference type="ARBA" id="ARBA00022801"/>
    </source>
</evidence>
<reference evidence="4 5" key="1">
    <citation type="submission" date="2021-01" db="EMBL/GenBank/DDBJ databases">
        <title>WGS of actinomycetes isolated from Thailand.</title>
        <authorList>
            <person name="Thawai C."/>
        </authorList>
    </citation>
    <scope>NUCLEOTIDE SEQUENCE [LARGE SCALE GENOMIC DNA]</scope>
    <source>
        <strain evidence="4 5">CA1R205</strain>
    </source>
</reference>
<dbReference type="EMBL" id="JAERRF010000037">
    <property type="protein sequence ID" value="MBL1102060.1"/>
    <property type="molecule type" value="Genomic_DNA"/>
</dbReference>
<comment type="caution">
    <text evidence="4">The sequence shown here is derived from an EMBL/GenBank/DDBJ whole genome shotgun (WGS) entry which is preliminary data.</text>
</comment>
<keyword evidence="1" id="KW-0479">Metal-binding</keyword>